<organism evidence="1 2">
    <name type="scientific">Halobacteriovorax vibrionivorans</name>
    <dbReference type="NCBI Taxonomy" id="2152716"/>
    <lineage>
        <taxon>Bacteria</taxon>
        <taxon>Pseudomonadati</taxon>
        <taxon>Bdellovibrionota</taxon>
        <taxon>Bacteriovoracia</taxon>
        <taxon>Bacteriovoracales</taxon>
        <taxon>Halobacteriovoraceae</taxon>
        <taxon>Halobacteriovorax</taxon>
    </lineage>
</organism>
<dbReference type="Proteomes" id="UP000443582">
    <property type="component" value="Unassembled WGS sequence"/>
</dbReference>
<protein>
    <submittedName>
        <fullName evidence="1">Uncharacterized protein</fullName>
    </submittedName>
</protein>
<dbReference type="RefSeq" id="WP_115361716.1">
    <property type="nucleotide sequence ID" value="NZ_QDKL01000002.1"/>
</dbReference>
<comment type="caution">
    <text evidence="1">The sequence shown here is derived from an EMBL/GenBank/DDBJ whole genome shotgun (WGS) entry which is preliminary data.</text>
</comment>
<accession>A0ABY0IG13</accession>
<keyword evidence="2" id="KW-1185">Reference proteome</keyword>
<gene>
    <name evidence="1" type="ORF">DAY19_09315</name>
</gene>
<dbReference type="InterPro" id="IPR040807">
    <property type="entry name" value="DUF5522"/>
</dbReference>
<dbReference type="Pfam" id="PF17653">
    <property type="entry name" value="DUF5522"/>
    <property type="match status" value="1"/>
</dbReference>
<name>A0ABY0IG13_9BACT</name>
<evidence type="ECO:0000313" key="2">
    <source>
        <dbReference type="Proteomes" id="UP000443582"/>
    </source>
</evidence>
<proteinExistence type="predicted"/>
<reference evidence="2" key="1">
    <citation type="journal article" date="2019" name="Int. J. Syst. Evol. Microbiol.">
        <title>Halobacteriovorax valvorus sp. nov., a novel prokaryotic predator isolated from coastal seawater of China.</title>
        <authorList>
            <person name="Chen M.-X."/>
        </authorList>
    </citation>
    <scope>NUCLEOTIDE SEQUENCE [LARGE SCALE GENOMIC DNA]</scope>
    <source>
        <strain evidence="2">BL9</strain>
    </source>
</reference>
<sequence>MNDGKKDFYINKDGNTVFTEEFHLRRGYCCESGCLHCPYGFNDKHDSAKSDVPHELRRQTEITEVSDEEMAEYYLNSIEKIEEAE</sequence>
<dbReference type="EMBL" id="QDKL01000002">
    <property type="protein sequence ID" value="RZF21878.1"/>
    <property type="molecule type" value="Genomic_DNA"/>
</dbReference>
<evidence type="ECO:0000313" key="1">
    <source>
        <dbReference type="EMBL" id="RZF21878.1"/>
    </source>
</evidence>